<feature type="compositionally biased region" description="Basic residues" evidence="1">
    <location>
        <begin position="717"/>
        <end position="727"/>
    </location>
</feature>
<dbReference type="InterPro" id="IPR000719">
    <property type="entry name" value="Prot_kinase_dom"/>
</dbReference>
<evidence type="ECO:0000256" key="1">
    <source>
        <dbReference type="SAM" id="MobiDB-lite"/>
    </source>
</evidence>
<dbReference type="GO" id="GO:0004672">
    <property type="term" value="F:protein kinase activity"/>
    <property type="evidence" value="ECO:0007669"/>
    <property type="project" value="InterPro"/>
</dbReference>
<reference evidence="3" key="1">
    <citation type="submission" date="2021-02" db="EMBL/GenBank/DDBJ databases">
        <title>Psilocybe cubensis genome.</title>
        <authorList>
            <person name="Mckernan K.J."/>
            <person name="Crawford S."/>
            <person name="Trippe A."/>
            <person name="Kane L.T."/>
            <person name="Mclaughlin S."/>
        </authorList>
    </citation>
    <scope>NUCLEOTIDE SEQUENCE [LARGE SCALE GENOMIC DNA]</scope>
    <source>
        <strain evidence="3">MGC-MH-2018</strain>
    </source>
</reference>
<feature type="domain" description="Protein kinase" evidence="2">
    <location>
        <begin position="266"/>
        <end position="627"/>
    </location>
</feature>
<dbReference type="PANTHER" id="PTHR38248:SF2">
    <property type="entry name" value="FUNK1 11"/>
    <property type="match status" value="1"/>
</dbReference>
<sequence length="727" mass="82541">MASPTASKEVTPPPVIVSKVTFSTPIKRSLQGSQHFYSGAPLDAAEFQERMAQELRKQWVGPMPIADFLKTFLPLPKETVSLMPTFAIKHFDAMSEYTAEKDMYDPFIELVNSTNAIPGFKLLNTSVNFDPSLKDVPGMKSKPDVSCYKNTVDTTTSATKYEDIELIFEFKSSNAPADPFNDPKKSEFPADFQFENNGELNTLCRGQIACYARTWMAQQHRTHCFMIWIGGPHARIIRLDRSGGVVSERFHYESNGSQLLEFLWRFSVTNDAARGMDTTVMRASLEETKLAKDKLYKWKRGERSVYKLKIFHTNEPTTAKKDSKQSNTVHEVLVWGPLADPQSVTGRATRGYPALDIASGKVVFVKDSWRSNSPGTVTEVEILRDLNSKEVCNVPKILYGSDLPGQTTITHAFAGKKWNAGSQSHNFVERVHTRFAEDCVGEPLYRFQSSRQFLQVVYDAFLAHRDAYEKCGILHRDISAGNILIGPDGRGFLNDWDLARYVEKDDKGDHHPVFRSGTWQFMSRELLKNCEKIHTVEDDLESFFWLVLYHALRYMKHDKISKLPVIMTSIFDQCNPRFEGDSETGGEGKLSLLVGGSLIDFTTFTIADDPPMTYFIRNVKALWTKWYLYAINRQYELEALVASEEISIEEASRQIPFDSSRLQLHNHAKMVSIFDATLSKENWPLVSAPLDYLSRTEKRGRSDNIIVSRPSDSQGSSKRRRPLPARS</sequence>
<dbReference type="Gene3D" id="1.10.510.10">
    <property type="entry name" value="Transferase(Phosphotransferase) domain 1"/>
    <property type="match status" value="1"/>
</dbReference>
<name>A0A8H7XVS9_PSICU</name>
<dbReference type="GO" id="GO:0005524">
    <property type="term" value="F:ATP binding"/>
    <property type="evidence" value="ECO:0007669"/>
    <property type="project" value="InterPro"/>
</dbReference>
<dbReference type="InterPro" id="IPR011009">
    <property type="entry name" value="Kinase-like_dom_sf"/>
</dbReference>
<evidence type="ECO:0000259" key="2">
    <source>
        <dbReference type="PROSITE" id="PS50011"/>
    </source>
</evidence>
<gene>
    <name evidence="3" type="ORF">JR316_005374</name>
</gene>
<proteinExistence type="predicted"/>
<comment type="caution">
    <text evidence="3">The sequence shown here is derived from an EMBL/GenBank/DDBJ whole genome shotgun (WGS) entry which is preliminary data.</text>
</comment>
<dbReference type="AlphaFoldDB" id="A0A8H7XVS9"/>
<evidence type="ECO:0000313" key="3">
    <source>
        <dbReference type="EMBL" id="KAG5168820.1"/>
    </source>
</evidence>
<accession>A0A8H7XVS9</accession>
<dbReference type="InterPro" id="IPR040976">
    <property type="entry name" value="Pkinase_fungal"/>
</dbReference>
<organism evidence="3">
    <name type="scientific">Psilocybe cubensis</name>
    <name type="common">Psychedelic mushroom</name>
    <name type="synonym">Stropharia cubensis</name>
    <dbReference type="NCBI Taxonomy" id="181762"/>
    <lineage>
        <taxon>Eukaryota</taxon>
        <taxon>Fungi</taxon>
        <taxon>Dikarya</taxon>
        <taxon>Basidiomycota</taxon>
        <taxon>Agaricomycotina</taxon>
        <taxon>Agaricomycetes</taxon>
        <taxon>Agaricomycetidae</taxon>
        <taxon>Agaricales</taxon>
        <taxon>Agaricineae</taxon>
        <taxon>Strophariaceae</taxon>
        <taxon>Psilocybe</taxon>
    </lineage>
</organism>
<dbReference type="Pfam" id="PF17667">
    <property type="entry name" value="Pkinase_fungal"/>
    <property type="match status" value="1"/>
</dbReference>
<dbReference type="PROSITE" id="PS00109">
    <property type="entry name" value="PROTEIN_KINASE_TYR"/>
    <property type="match status" value="1"/>
</dbReference>
<dbReference type="SUPFAM" id="SSF56112">
    <property type="entry name" value="Protein kinase-like (PK-like)"/>
    <property type="match status" value="1"/>
</dbReference>
<protein>
    <recommendedName>
        <fullName evidence="2">Protein kinase domain-containing protein</fullName>
    </recommendedName>
</protein>
<feature type="region of interest" description="Disordered" evidence="1">
    <location>
        <begin position="703"/>
        <end position="727"/>
    </location>
</feature>
<dbReference type="EMBL" id="JAFIQS010000005">
    <property type="protein sequence ID" value="KAG5168820.1"/>
    <property type="molecule type" value="Genomic_DNA"/>
</dbReference>
<dbReference type="OrthoDB" id="5592585at2759"/>
<dbReference type="PROSITE" id="PS50011">
    <property type="entry name" value="PROTEIN_KINASE_DOM"/>
    <property type="match status" value="1"/>
</dbReference>
<dbReference type="InterPro" id="IPR008266">
    <property type="entry name" value="Tyr_kinase_AS"/>
</dbReference>
<dbReference type="PANTHER" id="PTHR38248">
    <property type="entry name" value="FUNK1 6"/>
    <property type="match status" value="1"/>
</dbReference>